<proteinExistence type="predicted"/>
<dbReference type="AlphaFoldDB" id="A0A7J6P246"/>
<comment type="caution">
    <text evidence="2">The sequence shown here is derived from an EMBL/GenBank/DDBJ whole genome shotgun (WGS) entry which is preliminary data.</text>
</comment>
<gene>
    <name evidence="2" type="ORF">FOZ60_000507</name>
</gene>
<reference evidence="2 3" key="1">
    <citation type="submission" date="2020-04" db="EMBL/GenBank/DDBJ databases">
        <title>Perkinsus olseni comparative genomics.</title>
        <authorList>
            <person name="Bogema D.R."/>
        </authorList>
    </citation>
    <scope>NUCLEOTIDE SEQUENCE [LARGE SCALE GENOMIC DNA]</scope>
    <source>
        <strain evidence="2">00978-12</strain>
    </source>
</reference>
<sequence>MLSQCINMKAHYKWLYDTYWCATLPQLMKRLSKDGVFETLANSGTSISALEEASSHMEIAYELDGPMIICVLIMFHITLSTPLLKVRTEAAFKTFITTKRPVTDLIGEAEKNRGAVVYDETYDLNSVSLESFHRYQCLCQARSPNTWTDLTDYMVTEWEASNFGFSSPEESISKWHALVQEKDEYVETFLSREQQTWEELISVCNFYSVSPPDEQERIAQIMSAVRACHSEAVTARWRKDMVALSDLDYTMVVSAIIQQETRHYTWFPWESKNQKSSAGGQRSGKRSRGTTRRNSAPSRTEEISDDLCPFCKRSGVHDPVDC</sequence>
<organism evidence="2 3">
    <name type="scientific">Perkinsus olseni</name>
    <name type="common">Perkinsus atlanticus</name>
    <dbReference type="NCBI Taxonomy" id="32597"/>
    <lineage>
        <taxon>Eukaryota</taxon>
        <taxon>Sar</taxon>
        <taxon>Alveolata</taxon>
        <taxon>Perkinsozoa</taxon>
        <taxon>Perkinsea</taxon>
        <taxon>Perkinsida</taxon>
        <taxon>Perkinsidae</taxon>
        <taxon>Perkinsus</taxon>
    </lineage>
</organism>
<evidence type="ECO:0000256" key="1">
    <source>
        <dbReference type="SAM" id="MobiDB-lite"/>
    </source>
</evidence>
<dbReference type="EMBL" id="JABANP010000104">
    <property type="protein sequence ID" value="KAF4690234.1"/>
    <property type="molecule type" value="Genomic_DNA"/>
</dbReference>
<dbReference type="OrthoDB" id="10526160at2759"/>
<feature type="region of interest" description="Disordered" evidence="1">
    <location>
        <begin position="272"/>
        <end position="303"/>
    </location>
</feature>
<protein>
    <submittedName>
        <fullName evidence="2">Uncharacterized protein</fullName>
    </submittedName>
</protein>
<accession>A0A7J6P246</accession>
<evidence type="ECO:0000313" key="2">
    <source>
        <dbReference type="EMBL" id="KAF4690234.1"/>
    </source>
</evidence>
<evidence type="ECO:0000313" key="3">
    <source>
        <dbReference type="Proteomes" id="UP000541610"/>
    </source>
</evidence>
<name>A0A7J6P246_PEROL</name>
<dbReference type="Proteomes" id="UP000541610">
    <property type="component" value="Unassembled WGS sequence"/>
</dbReference>